<gene>
    <name evidence="6" type="ORF">EQG66_12885</name>
</gene>
<dbReference type="SUPFAM" id="SSF53850">
    <property type="entry name" value="Periplasmic binding protein-like II"/>
    <property type="match status" value="1"/>
</dbReference>
<dbReference type="EMBL" id="SBKP01000015">
    <property type="protein sequence ID" value="RXR26465.1"/>
    <property type="molecule type" value="Genomic_DNA"/>
</dbReference>
<evidence type="ECO:0000259" key="5">
    <source>
        <dbReference type="PROSITE" id="PS50931"/>
    </source>
</evidence>
<evidence type="ECO:0000256" key="4">
    <source>
        <dbReference type="ARBA" id="ARBA00023163"/>
    </source>
</evidence>
<name>A0A4V1N381_9SPHN</name>
<dbReference type="OrthoDB" id="9786526at2"/>
<dbReference type="Proteomes" id="UP000290958">
    <property type="component" value="Unassembled WGS sequence"/>
</dbReference>
<dbReference type="InterPro" id="IPR005119">
    <property type="entry name" value="LysR_subst-bd"/>
</dbReference>
<dbReference type="InterPro" id="IPR000847">
    <property type="entry name" value="LysR_HTH_N"/>
</dbReference>
<keyword evidence="7" id="KW-1185">Reference proteome</keyword>
<evidence type="ECO:0000313" key="6">
    <source>
        <dbReference type="EMBL" id="RXR26465.1"/>
    </source>
</evidence>
<dbReference type="GO" id="GO:0003700">
    <property type="term" value="F:DNA-binding transcription factor activity"/>
    <property type="evidence" value="ECO:0007669"/>
    <property type="project" value="InterPro"/>
</dbReference>
<dbReference type="CDD" id="cd08422">
    <property type="entry name" value="PBP2_CrgA_like"/>
    <property type="match status" value="1"/>
</dbReference>
<comment type="caution">
    <text evidence="6">The sequence shown here is derived from an EMBL/GenBank/DDBJ whole genome shotgun (WGS) entry which is preliminary data.</text>
</comment>
<dbReference type="Gene3D" id="1.10.10.10">
    <property type="entry name" value="Winged helix-like DNA-binding domain superfamily/Winged helix DNA-binding domain"/>
    <property type="match status" value="1"/>
</dbReference>
<dbReference type="InterPro" id="IPR058163">
    <property type="entry name" value="LysR-type_TF_proteobact-type"/>
</dbReference>
<keyword evidence="3" id="KW-0238">DNA-binding</keyword>
<dbReference type="SUPFAM" id="SSF46785">
    <property type="entry name" value="Winged helix' DNA-binding domain"/>
    <property type="match status" value="1"/>
</dbReference>
<accession>A0A4V1N381</accession>
<dbReference type="PANTHER" id="PTHR30537:SF5">
    <property type="entry name" value="HTH-TYPE TRANSCRIPTIONAL ACTIVATOR TTDR-RELATED"/>
    <property type="match status" value="1"/>
</dbReference>
<keyword evidence="2" id="KW-0805">Transcription regulation</keyword>
<dbReference type="Pfam" id="PF00126">
    <property type="entry name" value="HTH_1"/>
    <property type="match status" value="1"/>
</dbReference>
<dbReference type="GO" id="GO:0043565">
    <property type="term" value="F:sequence-specific DNA binding"/>
    <property type="evidence" value="ECO:0007669"/>
    <property type="project" value="TreeGrafter"/>
</dbReference>
<dbReference type="Gene3D" id="3.40.190.290">
    <property type="match status" value="1"/>
</dbReference>
<dbReference type="AlphaFoldDB" id="A0A4V1N381"/>
<proteinExistence type="inferred from homology"/>
<dbReference type="InterPro" id="IPR036390">
    <property type="entry name" value="WH_DNA-bd_sf"/>
</dbReference>
<dbReference type="RefSeq" id="WP_129405006.1">
    <property type="nucleotide sequence ID" value="NZ_SBKP01000015.1"/>
</dbReference>
<evidence type="ECO:0000256" key="1">
    <source>
        <dbReference type="ARBA" id="ARBA00009437"/>
    </source>
</evidence>
<dbReference type="PANTHER" id="PTHR30537">
    <property type="entry name" value="HTH-TYPE TRANSCRIPTIONAL REGULATOR"/>
    <property type="match status" value="1"/>
</dbReference>
<comment type="similarity">
    <text evidence="1">Belongs to the LysR transcriptional regulatory family.</text>
</comment>
<sequence>MFDPDYELFLSIIEAGTISAAARARGLTTAAVSKCLARLEQRLSARLVNRTTRRLALTPAGQDLYETLLPLRSSLAAVEERISGRHELIRGDLRLTAPTSFGRMHLAPCLARFTEAYPDIELTIDLSDSFVDLLTSPYDAAIRIAVDVGSGLIGHRLMGSRRVLCASPAYLARMGQPESLADLERHVLLAAEGQLPWQIEGPEGQIAFHGRSAVKTNSSEVARELATGGCGIALRSLWDVAELLDCGKLVQVLPHYEGARQAAIYLVHAPTPHISANIRALLAHLREQFGDIEDMEYKAESTLSA</sequence>
<organism evidence="6 7">
    <name type="scientific">Sphingobium fluviale</name>
    <dbReference type="NCBI Taxonomy" id="2506423"/>
    <lineage>
        <taxon>Bacteria</taxon>
        <taxon>Pseudomonadati</taxon>
        <taxon>Pseudomonadota</taxon>
        <taxon>Alphaproteobacteria</taxon>
        <taxon>Sphingomonadales</taxon>
        <taxon>Sphingomonadaceae</taxon>
        <taxon>Sphingobium</taxon>
    </lineage>
</organism>
<dbReference type="Pfam" id="PF03466">
    <property type="entry name" value="LysR_substrate"/>
    <property type="match status" value="1"/>
</dbReference>
<dbReference type="GO" id="GO:0006351">
    <property type="term" value="P:DNA-templated transcription"/>
    <property type="evidence" value="ECO:0007669"/>
    <property type="project" value="TreeGrafter"/>
</dbReference>
<evidence type="ECO:0000256" key="2">
    <source>
        <dbReference type="ARBA" id="ARBA00023015"/>
    </source>
</evidence>
<reference evidence="7" key="1">
    <citation type="submission" date="2019-01" db="EMBL/GenBank/DDBJ databases">
        <title>Cytophagaceae bacterium strain CAR-16.</title>
        <authorList>
            <person name="Chen W.-M."/>
        </authorList>
    </citation>
    <scope>NUCLEOTIDE SEQUENCE [LARGE SCALE GENOMIC DNA]</scope>
    <source>
        <strain evidence="7">CHR27</strain>
    </source>
</reference>
<evidence type="ECO:0000256" key="3">
    <source>
        <dbReference type="ARBA" id="ARBA00023125"/>
    </source>
</evidence>
<dbReference type="InterPro" id="IPR036388">
    <property type="entry name" value="WH-like_DNA-bd_sf"/>
</dbReference>
<feature type="domain" description="HTH lysR-type" evidence="5">
    <location>
        <begin position="7"/>
        <end position="58"/>
    </location>
</feature>
<protein>
    <submittedName>
        <fullName evidence="6">LysR family transcriptional regulator</fullName>
    </submittedName>
</protein>
<dbReference type="PROSITE" id="PS50931">
    <property type="entry name" value="HTH_LYSR"/>
    <property type="match status" value="1"/>
</dbReference>
<evidence type="ECO:0000313" key="7">
    <source>
        <dbReference type="Proteomes" id="UP000290958"/>
    </source>
</evidence>
<keyword evidence="4" id="KW-0804">Transcription</keyword>